<dbReference type="Proteomes" id="UP000623678">
    <property type="component" value="Unassembled WGS sequence"/>
</dbReference>
<dbReference type="PANTHER" id="PTHR30193:SF37">
    <property type="entry name" value="INNER MEMBRANE ABC TRANSPORTER PERMEASE PROTEIN YCJO"/>
    <property type="match status" value="1"/>
</dbReference>
<dbReference type="InterPro" id="IPR000515">
    <property type="entry name" value="MetI-like"/>
</dbReference>
<dbReference type="InterPro" id="IPR035906">
    <property type="entry name" value="MetI-like_sf"/>
</dbReference>
<evidence type="ECO:0000256" key="7">
    <source>
        <dbReference type="RuleBase" id="RU363032"/>
    </source>
</evidence>
<keyword evidence="2 7" id="KW-0813">Transport</keyword>
<evidence type="ECO:0000259" key="8">
    <source>
        <dbReference type="PROSITE" id="PS50928"/>
    </source>
</evidence>
<feature type="transmembrane region" description="Helical" evidence="7">
    <location>
        <begin position="92"/>
        <end position="112"/>
    </location>
</feature>
<evidence type="ECO:0000313" key="10">
    <source>
        <dbReference type="Proteomes" id="UP000623678"/>
    </source>
</evidence>
<name>A0A926IIB2_9FIRM</name>
<comment type="caution">
    <text evidence="9">The sequence shown here is derived from an EMBL/GenBank/DDBJ whole genome shotgun (WGS) entry which is preliminary data.</text>
</comment>
<proteinExistence type="inferred from homology"/>
<accession>A0A926IIB2</accession>
<dbReference type="EMBL" id="JACRTD010000005">
    <property type="protein sequence ID" value="MBC8585508.1"/>
    <property type="molecule type" value="Genomic_DNA"/>
</dbReference>
<dbReference type="CDD" id="cd06261">
    <property type="entry name" value="TM_PBP2"/>
    <property type="match status" value="1"/>
</dbReference>
<dbReference type="Pfam" id="PF00528">
    <property type="entry name" value="BPD_transp_1"/>
    <property type="match status" value="1"/>
</dbReference>
<feature type="transmembrane region" description="Helical" evidence="7">
    <location>
        <begin position="249"/>
        <end position="269"/>
    </location>
</feature>
<dbReference type="GO" id="GO:0055085">
    <property type="term" value="P:transmembrane transport"/>
    <property type="evidence" value="ECO:0007669"/>
    <property type="project" value="InterPro"/>
</dbReference>
<evidence type="ECO:0000256" key="3">
    <source>
        <dbReference type="ARBA" id="ARBA00022475"/>
    </source>
</evidence>
<dbReference type="InterPro" id="IPR051393">
    <property type="entry name" value="ABC_transporter_permease"/>
</dbReference>
<dbReference type="SUPFAM" id="SSF161098">
    <property type="entry name" value="MetI-like"/>
    <property type="match status" value="1"/>
</dbReference>
<organism evidence="9 10">
    <name type="scientific">Youxingia wuxianensis</name>
    <dbReference type="NCBI Taxonomy" id="2763678"/>
    <lineage>
        <taxon>Bacteria</taxon>
        <taxon>Bacillati</taxon>
        <taxon>Bacillota</taxon>
        <taxon>Clostridia</taxon>
        <taxon>Eubacteriales</taxon>
        <taxon>Oscillospiraceae</taxon>
        <taxon>Youxingia</taxon>
    </lineage>
</organism>
<sequence length="277" mass="31670">MGPTIILYLLLFIIPFIGEVFYSFTDWNGISSSFNMVGLKNYIKTFGDEKYWYSMWFTIKFSFFTVIFSNLIAFVWSYILSHDIPFRNFWRALIFLPRIIGGVILGFLWRFIFQEVFVQFGKATGLSWFAQDWFSTESSSFWALVIVFTWTLSGYLMLIYSAGFASIPDTLIEAATIDGAKKGQILKDVIIPMLMPSITRCLFIGINWAMLLYDTNISLTSGNPFRLSEGATMNIYATAFRTNQMAYGAAKSTIFVLVVVAITILQVILTSRKEVEQ</sequence>
<reference evidence="9" key="1">
    <citation type="submission" date="2020-08" db="EMBL/GenBank/DDBJ databases">
        <title>Genome public.</title>
        <authorList>
            <person name="Liu C."/>
            <person name="Sun Q."/>
        </authorList>
    </citation>
    <scope>NUCLEOTIDE SEQUENCE</scope>
    <source>
        <strain evidence="9">NSJ-64</strain>
    </source>
</reference>
<dbReference type="AlphaFoldDB" id="A0A926IIB2"/>
<feature type="transmembrane region" description="Helical" evidence="7">
    <location>
        <begin position="141"/>
        <end position="168"/>
    </location>
</feature>
<feature type="transmembrane region" description="Helical" evidence="7">
    <location>
        <begin position="189"/>
        <end position="213"/>
    </location>
</feature>
<dbReference type="PROSITE" id="PS50928">
    <property type="entry name" value="ABC_TM1"/>
    <property type="match status" value="1"/>
</dbReference>
<evidence type="ECO:0000313" key="9">
    <source>
        <dbReference type="EMBL" id="MBC8585508.1"/>
    </source>
</evidence>
<protein>
    <submittedName>
        <fullName evidence="9">Sugar ABC transporter permease</fullName>
    </submittedName>
</protein>
<dbReference type="Gene3D" id="1.10.3720.10">
    <property type="entry name" value="MetI-like"/>
    <property type="match status" value="1"/>
</dbReference>
<feature type="transmembrane region" description="Helical" evidence="7">
    <location>
        <begin position="5"/>
        <end position="24"/>
    </location>
</feature>
<keyword evidence="10" id="KW-1185">Reference proteome</keyword>
<evidence type="ECO:0000256" key="6">
    <source>
        <dbReference type="ARBA" id="ARBA00023136"/>
    </source>
</evidence>
<keyword evidence="3" id="KW-1003">Cell membrane</keyword>
<dbReference type="GO" id="GO:0005886">
    <property type="term" value="C:plasma membrane"/>
    <property type="evidence" value="ECO:0007669"/>
    <property type="project" value="UniProtKB-SubCell"/>
</dbReference>
<keyword evidence="4 7" id="KW-0812">Transmembrane</keyword>
<keyword evidence="6 7" id="KW-0472">Membrane</keyword>
<comment type="similarity">
    <text evidence="7">Belongs to the binding-protein-dependent transport system permease family.</text>
</comment>
<feature type="domain" description="ABC transmembrane type-1" evidence="8">
    <location>
        <begin position="55"/>
        <end position="266"/>
    </location>
</feature>
<gene>
    <name evidence="9" type="ORF">H8705_07925</name>
</gene>
<evidence type="ECO:0000256" key="5">
    <source>
        <dbReference type="ARBA" id="ARBA00022989"/>
    </source>
</evidence>
<evidence type="ECO:0000256" key="4">
    <source>
        <dbReference type="ARBA" id="ARBA00022692"/>
    </source>
</evidence>
<evidence type="ECO:0000256" key="1">
    <source>
        <dbReference type="ARBA" id="ARBA00004651"/>
    </source>
</evidence>
<keyword evidence="5 7" id="KW-1133">Transmembrane helix</keyword>
<evidence type="ECO:0000256" key="2">
    <source>
        <dbReference type="ARBA" id="ARBA00022448"/>
    </source>
</evidence>
<comment type="subcellular location">
    <subcellularLocation>
        <location evidence="1 7">Cell membrane</location>
        <topology evidence="1 7">Multi-pass membrane protein</topology>
    </subcellularLocation>
</comment>
<feature type="transmembrane region" description="Helical" evidence="7">
    <location>
        <begin position="61"/>
        <end position="80"/>
    </location>
</feature>
<dbReference type="PANTHER" id="PTHR30193">
    <property type="entry name" value="ABC TRANSPORTER PERMEASE PROTEIN"/>
    <property type="match status" value="1"/>
</dbReference>